<evidence type="ECO:0000256" key="1">
    <source>
        <dbReference type="ARBA" id="ARBA00022468"/>
    </source>
</evidence>
<dbReference type="FunFam" id="3.40.50.11210:FF:000007">
    <property type="entry name" value="Tuberous sclerosis 2"/>
    <property type="match status" value="1"/>
</dbReference>
<feature type="region of interest" description="Disordered" evidence="2">
    <location>
        <begin position="207"/>
        <end position="242"/>
    </location>
</feature>
<protein>
    <recommendedName>
        <fullName evidence="3">Rap-GAP domain-containing protein</fullName>
    </recommendedName>
</protein>
<dbReference type="Gene3D" id="3.40.50.11210">
    <property type="entry name" value="Rap/Ran-GAP"/>
    <property type="match status" value="1"/>
</dbReference>
<dbReference type="SUPFAM" id="SSF111347">
    <property type="entry name" value="Rap/Ran-GAP"/>
    <property type="match status" value="1"/>
</dbReference>
<dbReference type="Pfam" id="PF03542">
    <property type="entry name" value="Tuberin"/>
    <property type="match status" value="1"/>
</dbReference>
<dbReference type="GO" id="GO:0005634">
    <property type="term" value="C:nucleus"/>
    <property type="evidence" value="ECO:0007669"/>
    <property type="project" value="InterPro"/>
</dbReference>
<organism evidence="4 5">
    <name type="scientific">Schizophyllum amplum</name>
    <dbReference type="NCBI Taxonomy" id="97359"/>
    <lineage>
        <taxon>Eukaryota</taxon>
        <taxon>Fungi</taxon>
        <taxon>Dikarya</taxon>
        <taxon>Basidiomycota</taxon>
        <taxon>Agaricomycotina</taxon>
        <taxon>Agaricomycetes</taxon>
        <taxon>Agaricomycetidae</taxon>
        <taxon>Agaricales</taxon>
        <taxon>Schizophyllaceae</taxon>
        <taxon>Schizophyllum</taxon>
    </lineage>
</organism>
<evidence type="ECO:0000313" key="4">
    <source>
        <dbReference type="EMBL" id="TRM63303.1"/>
    </source>
</evidence>
<comment type="caution">
    <text evidence="4">The sequence shown here is derived from an EMBL/GenBank/DDBJ whole genome shotgun (WGS) entry which is preliminary data.</text>
</comment>
<dbReference type="InterPro" id="IPR035974">
    <property type="entry name" value="Rap/Ran-GAP_sf"/>
</dbReference>
<evidence type="ECO:0000313" key="5">
    <source>
        <dbReference type="Proteomes" id="UP000320762"/>
    </source>
</evidence>
<feature type="region of interest" description="Disordered" evidence="2">
    <location>
        <begin position="767"/>
        <end position="795"/>
    </location>
</feature>
<feature type="compositionally biased region" description="Low complexity" evidence="2">
    <location>
        <begin position="922"/>
        <end position="934"/>
    </location>
</feature>
<feature type="compositionally biased region" description="Polar residues" evidence="2">
    <location>
        <begin position="940"/>
        <end position="949"/>
    </location>
</feature>
<proteinExistence type="predicted"/>
<feature type="domain" description="Rap-GAP" evidence="3">
    <location>
        <begin position="1450"/>
        <end position="1683"/>
    </location>
</feature>
<dbReference type="Pfam" id="PF02145">
    <property type="entry name" value="Rap_GAP"/>
    <property type="match status" value="1"/>
</dbReference>
<feature type="region of interest" description="Disordered" evidence="2">
    <location>
        <begin position="895"/>
        <end position="956"/>
    </location>
</feature>
<evidence type="ECO:0000259" key="3">
    <source>
        <dbReference type="PROSITE" id="PS50085"/>
    </source>
</evidence>
<feature type="compositionally biased region" description="Polar residues" evidence="2">
    <location>
        <begin position="737"/>
        <end position="751"/>
    </location>
</feature>
<keyword evidence="5" id="KW-1185">Reference proteome</keyword>
<keyword evidence="1" id="KW-0343">GTPase activation</keyword>
<dbReference type="PANTHER" id="PTHR10063:SF0">
    <property type="entry name" value="TUBERIN"/>
    <property type="match status" value="1"/>
</dbReference>
<sequence length="1708" mass="188216">MISNPLSAQELIDALMPPAVPSLAYARALASALTLMSPLPSHDTLMPIVGTLCSPDSPIAFQAAGFDILASFMESALPSLTTSTRLAYFSLFVCSKAAWHVDLWEPRFKALRLLTKEGAEVVGIEIELLSILKSWIRGAFEGLIDSGPADKADISTRERSLNILSTFLTRVVEKPHFVSRIPDQEITGILRFYASLVDAAAVVSFTDPPSPPPTSPPPPSESPSRFGYTHRRSPSSLSTPSLMALTEPSRRAPEVAIMLYLSHLTAQVKTLRARQLGEILPVLFRALAFSAGPLPRLSVAQTSARMPTTEGKIAAVVMQLLQGPHARACMRLLSQLMYPPSTSPIHDYASASDMDMDTECTPSDDHPRTMQTSLGAYRALRTHVRQALSSRIARTLIARESSVGYSHSGAPGHIEVHQDLLERAWPREDVLAAGTGSGWDAERLGQILPTAIERWVEFWVDGDHAQQDVVRKGKERILEEAAGMIRDIFQELETRDPSDAQLEDDEAEAVGQSMLKLASYVLHLRNPDGTPFLLSKAHSTAAPNDLLRNLAALLGRNPGTTLYPSLSTIQLSIADHLTDDETAQLPPEMLHQHDLYPTSPDWLSNWQTLLANSALIGPQRPNTKAAVMDALLAVYDSIRDMPVYRRPLADHVLEFCARWDSADVEGTSEGDDCDALTVEGQVAGEDEAPIERYLEVLMAIARQADADDADDDTASLAAGEQSPSPSLPHSASLSATPMPTMSRQHSDFQSPTREREVGIMSLLTSLTSSSASRSQSVQQRATEEQTTEAPSETLPSTPVALVPRVAGAVTALIRIFSQLAFTSLTLVHAHLELAIRIFKYMVDLLDHSAKARRARLCVLQFLMRLRADRNHQLYYSDRGFDIDGHQSTLASLIERRTPSEPGGETPTNEPNNRPTPPDLRARGGSVASGSTASRSRSRVPQTVQTTTPSKPRPILWTSSDTLPFSVAESDMPSEGLICYDPSTPGSRAVLPTSYYLKAVLAIITGERDWEVLSYLANKHMFCGPNSRALMSQILNAVGPQIMGDTFASGVDRWQTRLKARDAQGLVYHTLSVLVSYRRCFDTQQRNALVELFMAGLDGRQPATIKCCLHALSLSAFDLQQSMAKYMTSILTKLSQIMTNPDMAVHILGFLALAGSIPPLYANFTEGDFKLVFGVALQYLQHYNREGASPTMSWALSQFVRVLSYRIVYVWFLAVRLQDRRAHIPYITRQLLLANEGRETVDDATEVCFDWLARYTYATADPRPAHSLLSDIVLSPTNAEGAQEAAVDQKTWVLGNSVITVRTLVRVGWVEVLARRPSGLTRFLCRIENAPMVGPGDVHPDMITSPAALLMERGPSVPENPVPSDEGGASCLRRLQESAVDDIIAPPTHEGIEEAPVPDPITGYVWSKTAPSQRRKDVAILPSFFALQMSPYPTPSTIRPAHDQKQLDRLFSNLDRMPVIDTHKVGIMYVAPGQTEETEILRNSHGSPAYTRFLEGLGRLIDLRGQVDVYAGGLDPGEDGEYAYAWWDDIGQILYHAATMMPNKAHDPQCNDKKRHIGNDYVRIVWNDSGAVYRFDTLSTQFQFVNIIIEPHSFGGIAAFSNNVHENEYFKVTAQRGPGMPEFAPIGDFKLISAENLPLLVRQLSLLADWFASVFKETNNDTERKEMRTNWQNRLQRIRMFKNSLGPAPASADGSLGEEEQFRDFTAAF</sequence>
<evidence type="ECO:0000256" key="2">
    <source>
        <dbReference type="SAM" id="MobiDB-lite"/>
    </source>
</evidence>
<feature type="region of interest" description="Disordered" evidence="2">
    <location>
        <begin position="708"/>
        <end position="753"/>
    </location>
</feature>
<reference evidence="4 5" key="1">
    <citation type="journal article" date="2019" name="New Phytol.">
        <title>Comparative genomics reveals unique wood-decay strategies and fruiting body development in the Schizophyllaceae.</title>
        <authorList>
            <person name="Almasi E."/>
            <person name="Sahu N."/>
            <person name="Krizsan K."/>
            <person name="Balint B."/>
            <person name="Kovacs G.M."/>
            <person name="Kiss B."/>
            <person name="Cseklye J."/>
            <person name="Drula E."/>
            <person name="Henrissat B."/>
            <person name="Nagy I."/>
            <person name="Chovatia M."/>
            <person name="Adam C."/>
            <person name="LaButti K."/>
            <person name="Lipzen A."/>
            <person name="Riley R."/>
            <person name="Grigoriev I.V."/>
            <person name="Nagy L.G."/>
        </authorList>
    </citation>
    <scope>NUCLEOTIDE SEQUENCE [LARGE SCALE GENOMIC DNA]</scope>
    <source>
        <strain evidence="4 5">NL-1724</strain>
    </source>
</reference>
<feature type="compositionally biased region" description="Pro residues" evidence="2">
    <location>
        <begin position="208"/>
        <end position="221"/>
    </location>
</feature>
<dbReference type="Proteomes" id="UP000320762">
    <property type="component" value="Unassembled WGS sequence"/>
</dbReference>
<dbReference type="InterPro" id="IPR018515">
    <property type="entry name" value="Tuberin-type_domain"/>
</dbReference>
<dbReference type="GO" id="GO:0051056">
    <property type="term" value="P:regulation of small GTPase mediated signal transduction"/>
    <property type="evidence" value="ECO:0007669"/>
    <property type="project" value="InterPro"/>
</dbReference>
<dbReference type="OrthoDB" id="19311at2759"/>
<dbReference type="PROSITE" id="PS50085">
    <property type="entry name" value="RAPGAP"/>
    <property type="match status" value="1"/>
</dbReference>
<feature type="compositionally biased region" description="Low complexity" evidence="2">
    <location>
        <begin position="714"/>
        <end position="735"/>
    </location>
</feature>
<feature type="compositionally biased region" description="Low complexity" evidence="2">
    <location>
        <begin position="767"/>
        <end position="780"/>
    </location>
</feature>
<dbReference type="GO" id="GO:0005096">
    <property type="term" value="F:GTPase activator activity"/>
    <property type="evidence" value="ECO:0007669"/>
    <property type="project" value="UniProtKB-KW"/>
</dbReference>
<dbReference type="GO" id="GO:0032007">
    <property type="term" value="P:negative regulation of TOR signaling"/>
    <property type="evidence" value="ECO:0007669"/>
    <property type="project" value="TreeGrafter"/>
</dbReference>
<accession>A0A550CER2</accession>
<gene>
    <name evidence="4" type="ORF">BD626DRAFT_548198</name>
</gene>
<dbReference type="PANTHER" id="PTHR10063">
    <property type="entry name" value="TUBERIN"/>
    <property type="match status" value="1"/>
</dbReference>
<dbReference type="InterPro" id="IPR027107">
    <property type="entry name" value="Tuberin/Ral-act_asu"/>
</dbReference>
<dbReference type="GO" id="GO:0033596">
    <property type="term" value="C:TSC1-TSC2 complex"/>
    <property type="evidence" value="ECO:0007669"/>
    <property type="project" value="TreeGrafter"/>
</dbReference>
<name>A0A550CER2_9AGAR</name>
<dbReference type="InterPro" id="IPR000331">
    <property type="entry name" value="Rap/Ran_GAP_dom"/>
</dbReference>
<dbReference type="EMBL" id="VDMD01000010">
    <property type="protein sequence ID" value="TRM63303.1"/>
    <property type="molecule type" value="Genomic_DNA"/>
</dbReference>
<dbReference type="STRING" id="97359.A0A550CER2"/>